<proteinExistence type="predicted"/>
<comment type="caution">
    <text evidence="1">Lacks conserved residue(s) required for the propagation of feature annotation.</text>
</comment>
<dbReference type="InterPro" id="IPR011146">
    <property type="entry name" value="HIT-like"/>
</dbReference>
<gene>
    <name evidence="3" type="ORF">FHP88_05585</name>
</gene>
<dbReference type="InterPro" id="IPR026026">
    <property type="entry name" value="HIT_Hint"/>
</dbReference>
<name>A0A557SHK5_9GAMM</name>
<dbReference type="Proteomes" id="UP000316649">
    <property type="component" value="Unassembled WGS sequence"/>
</dbReference>
<evidence type="ECO:0000313" key="3">
    <source>
        <dbReference type="EMBL" id="TVO76896.1"/>
    </source>
</evidence>
<evidence type="ECO:0000259" key="2">
    <source>
        <dbReference type="PROSITE" id="PS51084"/>
    </source>
</evidence>
<dbReference type="InterPro" id="IPR036265">
    <property type="entry name" value="HIT-like_sf"/>
</dbReference>
<evidence type="ECO:0000256" key="1">
    <source>
        <dbReference type="PROSITE-ProRule" id="PRU00464"/>
    </source>
</evidence>
<accession>A0A557SHK5</accession>
<dbReference type="SUPFAM" id="SSF54197">
    <property type="entry name" value="HIT-like"/>
    <property type="match status" value="1"/>
</dbReference>
<reference evidence="3 4" key="1">
    <citation type="submission" date="2019-07" db="EMBL/GenBank/DDBJ databases">
        <title>The pathways for chlorine oxyanion respiration interact through the shared metabolite chlorate.</title>
        <authorList>
            <person name="Barnum T.P."/>
            <person name="Cheng Y."/>
            <person name="Hill K.A."/>
            <person name="Lucas L.N."/>
            <person name="Carlson H.K."/>
            <person name="Coates J.D."/>
        </authorList>
    </citation>
    <scope>NUCLEOTIDE SEQUENCE [LARGE SCALE GENOMIC DNA]</scope>
    <source>
        <strain evidence="3 4">BK-1</strain>
    </source>
</reference>
<dbReference type="AlphaFoldDB" id="A0A557SHK5"/>
<comment type="caution">
    <text evidence="3">The sequence shown here is derived from an EMBL/GenBank/DDBJ whole genome shotgun (WGS) entry which is preliminary data.</text>
</comment>
<dbReference type="PIRSF" id="PIRSF000714">
    <property type="entry name" value="HIT"/>
    <property type="match status" value="1"/>
</dbReference>
<dbReference type="Gene3D" id="3.30.428.10">
    <property type="entry name" value="HIT-like"/>
    <property type="match status" value="1"/>
</dbReference>
<feature type="domain" description="HIT" evidence="2">
    <location>
        <begin position="51"/>
        <end position="120"/>
    </location>
</feature>
<dbReference type="GO" id="GO:0003824">
    <property type="term" value="F:catalytic activity"/>
    <property type="evidence" value="ECO:0007669"/>
    <property type="project" value="InterPro"/>
</dbReference>
<keyword evidence="4" id="KW-1185">Reference proteome</keyword>
<dbReference type="PROSITE" id="PS51084">
    <property type="entry name" value="HIT_2"/>
    <property type="match status" value="1"/>
</dbReference>
<organism evidence="3 4">
    <name type="scientific">Sedimenticola selenatireducens</name>
    <dbReference type="NCBI Taxonomy" id="191960"/>
    <lineage>
        <taxon>Bacteria</taxon>
        <taxon>Pseudomonadati</taxon>
        <taxon>Pseudomonadota</taxon>
        <taxon>Gammaproteobacteria</taxon>
        <taxon>Chromatiales</taxon>
        <taxon>Sedimenticolaceae</taxon>
        <taxon>Sedimenticola</taxon>
    </lineage>
</organism>
<dbReference type="OrthoDB" id="9799145at2"/>
<sequence length="152" mass="17004">MPSPKSARPTGRTGKPSMFQIHPRLLADTLPLCGLTLCEVRLMNDRRFPWLILIPKRPAITAVHQLNLADQQQLISESSHASMALEQLYTPDKINVAALGNLVPQLHWHVVARRSDDPCWPGPIWGCGQPIAYTEAECAHHIATLQAWFNDD</sequence>
<evidence type="ECO:0000313" key="4">
    <source>
        <dbReference type="Proteomes" id="UP000316649"/>
    </source>
</evidence>
<dbReference type="Pfam" id="PF01230">
    <property type="entry name" value="HIT"/>
    <property type="match status" value="1"/>
</dbReference>
<protein>
    <submittedName>
        <fullName evidence="3">HIT domain-containing protein</fullName>
    </submittedName>
</protein>
<dbReference type="EMBL" id="VMNH01000005">
    <property type="protein sequence ID" value="TVO76896.1"/>
    <property type="molecule type" value="Genomic_DNA"/>
</dbReference>